<reference evidence="2 3" key="1">
    <citation type="journal article" date="2012" name="J. Bacteriol.">
        <title>Draft Genome Sequence of the Extremely Halophilic Archaeon Halogranum salarium B-1T.</title>
        <authorList>
            <person name="Kim K.K."/>
            <person name="Lee K.C."/>
            <person name="Lee J.S."/>
        </authorList>
    </citation>
    <scope>NUCLEOTIDE SEQUENCE [LARGE SCALE GENOMIC DNA]</scope>
    <source>
        <strain evidence="2 3">B-1</strain>
    </source>
</reference>
<comment type="caution">
    <text evidence="2">The sequence shown here is derived from an EMBL/GenBank/DDBJ whole genome shotgun (WGS) entry which is preliminary data.</text>
</comment>
<evidence type="ECO:0000256" key="1">
    <source>
        <dbReference type="SAM" id="Phobius"/>
    </source>
</evidence>
<name>J3JCY0_9EURY</name>
<sequence>MSFDNNEATSHIEGYHKQSLMKKKKGLRLLFVALIASSVLTVGFGYASGESESTLEKNLNKDGVKSQTEQVVAPRENITVVATDSNSWRGQESEGPRARAELVAFNANGSILYYNDTHTRYWDVDPVPGTRATVEYMYADHLESEKCPTNWNIQRRGVNESVWEEYLNAQQSVGACTENGVERVNLTTGAVTDVWSEMTPGKEATRYHDADRLNETHLVVADIYLDRVFVVNTETNRTEWTWNASSEFSKDTGGPYPEDWTHINDVNVVSDGRIMVSARNQDRAIFLNESGLIKSWTLGEEDNYNILYEQHNPDYIPATEGGPAVLVADSENNRIVEYQRENGSWNQSFVWRDARTQWPRDADRLPNNHTLVTDSNGNRVFEIDENGEVVWSVNVAFPYEAERLGTGDESAGGSSAAQADIKSNTGDIDAKFWILVKQFIPGKYLNGLMYITPVWIGIVELFALVVLVGTGLIWGITELYWRRPLF</sequence>
<protein>
    <recommendedName>
        <fullName evidence="4">Arylsulfotransferase (Asst)</fullName>
    </recommendedName>
</protein>
<proteinExistence type="predicted"/>
<dbReference type="EMBL" id="ALJD01000017">
    <property type="protein sequence ID" value="EJN57006.1"/>
    <property type="molecule type" value="Genomic_DNA"/>
</dbReference>
<accession>J3JCY0</accession>
<dbReference type="PATRIC" id="fig|1210908.3.peg.4484"/>
<feature type="transmembrane region" description="Helical" evidence="1">
    <location>
        <begin position="454"/>
        <end position="476"/>
    </location>
</feature>
<feature type="transmembrane region" description="Helical" evidence="1">
    <location>
        <begin position="27"/>
        <end position="47"/>
    </location>
</feature>
<dbReference type="InterPro" id="IPR039535">
    <property type="entry name" value="ASST-like"/>
</dbReference>
<evidence type="ECO:0008006" key="4">
    <source>
        <dbReference type="Google" id="ProtNLM"/>
    </source>
</evidence>
<dbReference type="eggNOG" id="arCOG06169">
    <property type="taxonomic scope" value="Archaea"/>
</dbReference>
<evidence type="ECO:0000313" key="2">
    <source>
        <dbReference type="EMBL" id="EJN57006.1"/>
    </source>
</evidence>
<dbReference type="Gene3D" id="2.120.10.30">
    <property type="entry name" value="TolB, C-terminal domain"/>
    <property type="match status" value="1"/>
</dbReference>
<organism evidence="2 3">
    <name type="scientific">Halogranum salarium B-1</name>
    <dbReference type="NCBI Taxonomy" id="1210908"/>
    <lineage>
        <taxon>Archaea</taxon>
        <taxon>Methanobacteriati</taxon>
        <taxon>Methanobacteriota</taxon>
        <taxon>Stenosarchaea group</taxon>
        <taxon>Halobacteria</taxon>
        <taxon>Halobacteriales</taxon>
        <taxon>Haloferacaceae</taxon>
    </lineage>
</organism>
<keyword evidence="1" id="KW-1133">Transmembrane helix</keyword>
<gene>
    <name evidence="2" type="ORF">HSB1_48230</name>
</gene>
<dbReference type="SUPFAM" id="SSF101898">
    <property type="entry name" value="NHL repeat"/>
    <property type="match status" value="1"/>
</dbReference>
<dbReference type="Pfam" id="PF14269">
    <property type="entry name" value="Arylsulfotran_2"/>
    <property type="match status" value="1"/>
</dbReference>
<evidence type="ECO:0000313" key="3">
    <source>
        <dbReference type="Proteomes" id="UP000007813"/>
    </source>
</evidence>
<dbReference type="RefSeq" id="WP_009378333.1">
    <property type="nucleotide sequence ID" value="NZ_ALJD01000017.1"/>
</dbReference>
<dbReference type="Proteomes" id="UP000007813">
    <property type="component" value="Unassembled WGS sequence"/>
</dbReference>
<dbReference type="InterPro" id="IPR011042">
    <property type="entry name" value="6-blade_b-propeller_TolB-like"/>
</dbReference>
<keyword evidence="1" id="KW-0472">Membrane</keyword>
<dbReference type="AlphaFoldDB" id="J3JCY0"/>
<keyword evidence="1" id="KW-0812">Transmembrane</keyword>